<name>A0AAV5APP0_9AGAM</name>
<gene>
    <name evidence="3" type="ORF">Clacol_008610</name>
</gene>
<comment type="caution">
    <text evidence="3">The sequence shown here is derived from an EMBL/GenBank/DDBJ whole genome shotgun (WGS) entry which is preliminary data.</text>
</comment>
<evidence type="ECO:0000313" key="4">
    <source>
        <dbReference type="Proteomes" id="UP001050691"/>
    </source>
</evidence>
<evidence type="ECO:0000313" key="3">
    <source>
        <dbReference type="EMBL" id="GJJ14346.1"/>
    </source>
</evidence>
<dbReference type="PANTHER" id="PTHR36183:SF2">
    <property type="entry name" value="BETA-GLUCURONIDASE C-TERMINAL DOMAIN-CONTAINING PROTEIN"/>
    <property type="match status" value="1"/>
</dbReference>
<dbReference type="Proteomes" id="UP001050691">
    <property type="component" value="Unassembled WGS sequence"/>
</dbReference>
<keyword evidence="1" id="KW-0812">Transmembrane</keyword>
<dbReference type="InterPro" id="IPR017853">
    <property type="entry name" value="GH"/>
</dbReference>
<sequence>MLGEPTPTTTQAMVTYAAHFDPLNLVAPPAPTPQPSATVVPVQLTSGGIPGLSIPVTGNFMGFSIELSVADQIMGRSGKFIDPTFLNLMANIRSRGGSVLIRVGGNSQEKAVFYSDGLAGGATILKDKSNLTNPTDTPTIDVGVDLLYAMSNISALTNAKWFVGVPFNDTANPRLGIASASEQILGEHLLGFQVGNEPDLYGKHGARPPTYSPSDYINEFRVMMDAMGNDTGIRNKNAIVGPSVCCNWQMDDVIAAGYDQFLDNLAYISAEQLIFSQRKDITNNCKIDGNIVQPQDILPLYLSHNNVINLVQPFLNDSAWAQSNGKPYIMMETNTASCGGFPGVSDSLGAALWGVDYSLQMASVNFTAAMFHNGGQNTYYNSFTPPPVSAAKRGRKWTVGSMYYSALIVAEALGSSGNARVADLRLNGGSDTTPGYVIYEGDVPSRMVLFNYVTDPSGANNYTAQISVDGQAVGKPNGTPPQIMARYFTSSSVVDKAPFYYAGQTFGGALESDGTLQGTRDTATINCDTEQNLCHVPIPAPGLAVLFLTPEAQNMSISNDPEITFTTTATTVALRITATINPSVLATSNGYGGSNRQVGSTSFGSLTNSGQRLSVSLFSVVITMVVGAIFTIVTRVLR</sequence>
<dbReference type="InterPro" id="IPR052974">
    <property type="entry name" value="GH79_Enzymes"/>
</dbReference>
<protein>
    <recommendedName>
        <fullName evidence="2">Beta-glucuronidase C-terminal domain-containing protein</fullName>
    </recommendedName>
</protein>
<dbReference type="AlphaFoldDB" id="A0AAV5APP0"/>
<evidence type="ECO:0000256" key="1">
    <source>
        <dbReference type="SAM" id="Phobius"/>
    </source>
</evidence>
<organism evidence="3 4">
    <name type="scientific">Clathrus columnatus</name>
    <dbReference type="NCBI Taxonomy" id="1419009"/>
    <lineage>
        <taxon>Eukaryota</taxon>
        <taxon>Fungi</taxon>
        <taxon>Dikarya</taxon>
        <taxon>Basidiomycota</taxon>
        <taxon>Agaricomycotina</taxon>
        <taxon>Agaricomycetes</taxon>
        <taxon>Phallomycetidae</taxon>
        <taxon>Phallales</taxon>
        <taxon>Clathraceae</taxon>
        <taxon>Clathrus</taxon>
    </lineage>
</organism>
<dbReference type="Pfam" id="PF16862">
    <property type="entry name" value="Glyco_hydro_79C"/>
    <property type="match status" value="1"/>
</dbReference>
<evidence type="ECO:0000259" key="2">
    <source>
        <dbReference type="Pfam" id="PF16862"/>
    </source>
</evidence>
<proteinExistence type="predicted"/>
<dbReference type="EMBL" id="BPWL01000009">
    <property type="protein sequence ID" value="GJJ14346.1"/>
    <property type="molecule type" value="Genomic_DNA"/>
</dbReference>
<keyword evidence="4" id="KW-1185">Reference proteome</keyword>
<dbReference type="Gene3D" id="3.20.20.80">
    <property type="entry name" value="Glycosidases"/>
    <property type="match status" value="1"/>
</dbReference>
<keyword evidence="1" id="KW-0472">Membrane</keyword>
<dbReference type="PANTHER" id="PTHR36183">
    <property type="entry name" value="BETA-GLUCURONIDASE"/>
    <property type="match status" value="1"/>
</dbReference>
<keyword evidence="1" id="KW-1133">Transmembrane helix</keyword>
<dbReference type="SUPFAM" id="SSF51445">
    <property type="entry name" value="(Trans)glycosidases"/>
    <property type="match status" value="1"/>
</dbReference>
<feature type="domain" description="Beta-glucuronidase C-terminal" evidence="2">
    <location>
        <begin position="435"/>
        <end position="545"/>
    </location>
</feature>
<accession>A0AAV5APP0</accession>
<dbReference type="InterPro" id="IPR031728">
    <property type="entry name" value="GlcAase_C"/>
</dbReference>
<feature type="transmembrane region" description="Helical" evidence="1">
    <location>
        <begin position="615"/>
        <end position="637"/>
    </location>
</feature>
<reference evidence="3" key="1">
    <citation type="submission" date="2021-10" db="EMBL/GenBank/DDBJ databases">
        <title>De novo Genome Assembly of Clathrus columnatus (Basidiomycota, Fungi) Using Illumina and Nanopore Sequence Data.</title>
        <authorList>
            <person name="Ogiso-Tanaka E."/>
            <person name="Itagaki H."/>
            <person name="Hosoya T."/>
            <person name="Hosaka K."/>
        </authorList>
    </citation>
    <scope>NUCLEOTIDE SEQUENCE</scope>
    <source>
        <strain evidence="3">MO-923</strain>
    </source>
</reference>